<dbReference type="EMBL" id="PSYR01000001">
    <property type="protein sequence ID" value="RCN59115.1"/>
    <property type="molecule type" value="Genomic_DNA"/>
</dbReference>
<keyword evidence="2" id="KW-0238">DNA-binding</keyword>
<keyword evidence="1" id="KW-0680">Restriction system</keyword>
<evidence type="ECO:0000313" key="3">
    <source>
        <dbReference type="EMBL" id="RCN59115.1"/>
    </source>
</evidence>
<protein>
    <recommendedName>
        <fullName evidence="5">Restriction endonuclease subunit S</fullName>
    </recommendedName>
</protein>
<comment type="caution">
    <text evidence="3">The sequence shown here is derived from an EMBL/GenBank/DDBJ whole genome shotgun (WGS) entry which is preliminary data.</text>
</comment>
<name>A0A368HM54_9GAMM</name>
<keyword evidence="4" id="KW-1185">Reference proteome</keyword>
<evidence type="ECO:0000256" key="1">
    <source>
        <dbReference type="ARBA" id="ARBA00022747"/>
    </source>
</evidence>
<dbReference type="Gene3D" id="3.90.220.20">
    <property type="entry name" value="DNA methylase specificity domains"/>
    <property type="match status" value="1"/>
</dbReference>
<proteinExistence type="predicted"/>
<dbReference type="AlphaFoldDB" id="A0A368HM54"/>
<gene>
    <name evidence="3" type="ORF">C4900_05160</name>
</gene>
<evidence type="ECO:0008006" key="5">
    <source>
        <dbReference type="Google" id="ProtNLM"/>
    </source>
</evidence>
<dbReference type="GO" id="GO:0009307">
    <property type="term" value="P:DNA restriction-modification system"/>
    <property type="evidence" value="ECO:0007669"/>
    <property type="project" value="UniProtKB-KW"/>
</dbReference>
<dbReference type="GO" id="GO:0003677">
    <property type="term" value="F:DNA binding"/>
    <property type="evidence" value="ECO:0007669"/>
    <property type="project" value="UniProtKB-KW"/>
</dbReference>
<accession>A0A368HM54</accession>
<sequence>MLEGLDLNQYSVAAAQPGLAVEALARVRAPKPEFSSQIRIANFLDEKTTRIDDLRGHCKEHISLLCEYRSSLISAAVTGQLDIDNFGRSGA</sequence>
<dbReference type="Proteomes" id="UP000253250">
    <property type="component" value="Unassembled WGS sequence"/>
</dbReference>
<dbReference type="SUPFAM" id="SSF116734">
    <property type="entry name" value="DNA methylase specificity domain"/>
    <property type="match status" value="1"/>
</dbReference>
<evidence type="ECO:0000256" key="2">
    <source>
        <dbReference type="ARBA" id="ARBA00023125"/>
    </source>
</evidence>
<organism evidence="3 4">
    <name type="scientific">Acidiferrobacter thiooxydans</name>
    <dbReference type="NCBI Taxonomy" id="163359"/>
    <lineage>
        <taxon>Bacteria</taxon>
        <taxon>Pseudomonadati</taxon>
        <taxon>Pseudomonadota</taxon>
        <taxon>Gammaproteobacteria</taxon>
        <taxon>Acidiferrobacterales</taxon>
        <taxon>Acidiferrobacteraceae</taxon>
        <taxon>Acidiferrobacter</taxon>
    </lineage>
</organism>
<evidence type="ECO:0000313" key="4">
    <source>
        <dbReference type="Proteomes" id="UP000253250"/>
    </source>
</evidence>
<dbReference type="InterPro" id="IPR044946">
    <property type="entry name" value="Restrct_endonuc_typeI_TRD_sf"/>
</dbReference>
<reference evidence="3 4" key="1">
    <citation type="submission" date="2018-02" db="EMBL/GenBank/DDBJ databases">
        <title>Insights into the biology of acidophilic members of the Acidiferrobacteraceae family derived from comparative genomic analyses.</title>
        <authorList>
            <person name="Issotta F."/>
            <person name="Thyssen C."/>
            <person name="Mena C."/>
            <person name="Moya A."/>
            <person name="Bellenberg S."/>
            <person name="Sproer C."/>
            <person name="Covarrubias P.C."/>
            <person name="Sand W."/>
            <person name="Quatrini R."/>
            <person name="Vera M."/>
        </authorList>
    </citation>
    <scope>NUCLEOTIDE SEQUENCE [LARGE SCALE GENOMIC DNA]</scope>
    <source>
        <strain evidence="4">m-1</strain>
    </source>
</reference>